<dbReference type="InterPro" id="IPR039535">
    <property type="entry name" value="ASST-like"/>
</dbReference>
<evidence type="ECO:0008006" key="3">
    <source>
        <dbReference type="Google" id="ProtNLM"/>
    </source>
</evidence>
<dbReference type="PANTHER" id="PTHR35340:SF5">
    <property type="entry name" value="ASST-DOMAIN-CONTAINING PROTEIN"/>
    <property type="match status" value="1"/>
</dbReference>
<dbReference type="Proteomes" id="UP001309876">
    <property type="component" value="Unassembled WGS sequence"/>
</dbReference>
<proteinExistence type="predicted"/>
<protein>
    <recommendedName>
        <fullName evidence="3">ASST-domain-containing protein</fullName>
    </recommendedName>
</protein>
<dbReference type="InterPro" id="IPR053143">
    <property type="entry name" value="Arylsulfate_ST"/>
</dbReference>
<keyword evidence="2" id="KW-1185">Reference proteome</keyword>
<name>A0AAN7SU21_9EURO</name>
<dbReference type="AlphaFoldDB" id="A0AAN7SU21"/>
<evidence type="ECO:0000313" key="1">
    <source>
        <dbReference type="EMBL" id="KAK5081358.1"/>
    </source>
</evidence>
<gene>
    <name evidence="1" type="ORF">LTR05_008152</name>
</gene>
<evidence type="ECO:0000313" key="2">
    <source>
        <dbReference type="Proteomes" id="UP001309876"/>
    </source>
</evidence>
<reference evidence="1 2" key="1">
    <citation type="submission" date="2023-08" db="EMBL/GenBank/DDBJ databases">
        <title>Black Yeasts Isolated from many extreme environments.</title>
        <authorList>
            <person name="Coleine C."/>
            <person name="Stajich J.E."/>
            <person name="Selbmann L."/>
        </authorList>
    </citation>
    <scope>NUCLEOTIDE SEQUENCE [LARGE SCALE GENOMIC DNA]</scope>
    <source>
        <strain evidence="1 2">CCFEE 5910</strain>
    </source>
</reference>
<sequence>MGPMILDSRGDLVWTASGNGVVMNLKVQQYHGENYLTFWAGHKVGGIGMGSYHMLNSSYDLVHVVKAASSEHAPRTGDLHDFVITDRGTALLTVYNITQFDISAMGRPKDGWIVDSLFQEVDIATGELLFEWRASDHFDPAESLYINPFGGYKAANPYDFFHINSIQKDAAGNYLISSRHYHSLTYLDPLGEILWTLGGDYNDFHDLSDGKATSFKWQHDARWVDEEQGILSLFDNGSAGPIMNDADHSLGLIIQIDPEARTARLLHSYTSSGKALSASQGSLQILPDDKVLVGWGSSAAYSEFTTDGKLLCETHITPSILFWWERVKTYRAIKTFDWVGRPESPPSAKWLGGKIYVSWNGATEVGAWQLVARKNGAANSEWQTVDIKDKSGFEDSFTLTGIEEFQHYRVAALDHNGGFLMHSAIVEVGAEAHSLRWVLALFMTKLAGFEDVDAKQISQV</sequence>
<comment type="caution">
    <text evidence="1">The sequence shown here is derived from an EMBL/GenBank/DDBJ whole genome shotgun (WGS) entry which is preliminary data.</text>
</comment>
<accession>A0AAN7SU21</accession>
<dbReference type="EMBL" id="JAVRRJ010000010">
    <property type="protein sequence ID" value="KAK5081358.1"/>
    <property type="molecule type" value="Genomic_DNA"/>
</dbReference>
<dbReference type="Pfam" id="PF14269">
    <property type="entry name" value="Arylsulfotran_2"/>
    <property type="match status" value="1"/>
</dbReference>
<dbReference type="PANTHER" id="PTHR35340">
    <property type="entry name" value="PQQ ENZYME REPEAT PROTEIN-RELATED"/>
    <property type="match status" value="1"/>
</dbReference>
<organism evidence="1 2">
    <name type="scientific">Lithohypha guttulata</name>
    <dbReference type="NCBI Taxonomy" id="1690604"/>
    <lineage>
        <taxon>Eukaryota</taxon>
        <taxon>Fungi</taxon>
        <taxon>Dikarya</taxon>
        <taxon>Ascomycota</taxon>
        <taxon>Pezizomycotina</taxon>
        <taxon>Eurotiomycetes</taxon>
        <taxon>Chaetothyriomycetidae</taxon>
        <taxon>Chaetothyriales</taxon>
        <taxon>Trichomeriaceae</taxon>
        <taxon>Lithohypha</taxon>
    </lineage>
</organism>